<reference evidence="15 16" key="1">
    <citation type="submission" date="2017-09" db="EMBL/GenBank/DDBJ databases">
        <authorList>
            <person name="Lee N."/>
            <person name="Cho B.-K."/>
        </authorList>
    </citation>
    <scope>NUCLEOTIDE SEQUENCE [LARGE SCALE GENOMIC DNA]</scope>
    <source>
        <strain evidence="15 16">ATCC 12461</strain>
    </source>
</reference>
<dbReference type="FunFam" id="3.30.950.10:FF:000006">
    <property type="entry name" value="Multifunctional uroporphyrin-III C-methyltransferase/precorrin-2 oxidase/ferrochelatase"/>
    <property type="match status" value="1"/>
</dbReference>
<comment type="pathway">
    <text evidence="1">Porphyrin-containing compound metabolism; siroheme biosynthesis; sirohydrochlorin from precorrin-2: step 1/1.</text>
</comment>
<evidence type="ECO:0000256" key="3">
    <source>
        <dbReference type="ARBA" id="ARBA00022603"/>
    </source>
</evidence>
<dbReference type="GO" id="GO:0004851">
    <property type="term" value="F:uroporphyrin-III C-methyltransferase activity"/>
    <property type="evidence" value="ECO:0007669"/>
    <property type="project" value="UniProtKB-EC"/>
</dbReference>
<dbReference type="InterPro" id="IPR035996">
    <property type="entry name" value="4pyrrol_Methylase_sf"/>
</dbReference>
<keyword evidence="10" id="KW-0511">Multifunctional enzyme</keyword>
<dbReference type="EMBL" id="CP023695">
    <property type="protein sequence ID" value="QEV17090.1"/>
    <property type="molecule type" value="Genomic_DNA"/>
</dbReference>
<dbReference type="AlphaFoldDB" id="A0A5J6HF46"/>
<dbReference type="FunFam" id="3.40.1010.10:FF:000003">
    <property type="entry name" value="Putative Uroporphyrinogen-III C-methyltransferase"/>
    <property type="match status" value="1"/>
</dbReference>
<evidence type="ECO:0000256" key="6">
    <source>
        <dbReference type="ARBA" id="ARBA00023002"/>
    </source>
</evidence>
<feature type="domain" description="Tetrapyrrole methylase" evidence="14">
    <location>
        <begin position="170"/>
        <end position="381"/>
    </location>
</feature>
<evidence type="ECO:0000313" key="16">
    <source>
        <dbReference type="Proteomes" id="UP000326553"/>
    </source>
</evidence>
<evidence type="ECO:0000256" key="4">
    <source>
        <dbReference type="ARBA" id="ARBA00022679"/>
    </source>
</evidence>
<proteinExistence type="inferred from homology"/>
<keyword evidence="9" id="KW-0627">Porphyrin biosynthesis</keyword>
<gene>
    <name evidence="15" type="primary">cobA</name>
    <name evidence="15" type="ORF">CP975_05895</name>
</gene>
<evidence type="ECO:0000256" key="11">
    <source>
        <dbReference type="ARBA" id="ARBA00047561"/>
    </source>
</evidence>
<dbReference type="RefSeq" id="WP_055533028.1">
    <property type="nucleotide sequence ID" value="NZ_CP023695.1"/>
</dbReference>
<dbReference type="GO" id="GO:0051287">
    <property type="term" value="F:NAD binding"/>
    <property type="evidence" value="ECO:0007669"/>
    <property type="project" value="InterPro"/>
</dbReference>
<evidence type="ECO:0000256" key="2">
    <source>
        <dbReference type="ARBA" id="ARBA00022573"/>
    </source>
</evidence>
<dbReference type="Gene3D" id="3.40.50.720">
    <property type="entry name" value="NAD(P)-binding Rossmann-like Domain"/>
    <property type="match status" value="1"/>
</dbReference>
<dbReference type="NCBIfam" id="TIGR01470">
    <property type="entry name" value="cysG_Nterm"/>
    <property type="match status" value="1"/>
</dbReference>
<evidence type="ECO:0000256" key="13">
    <source>
        <dbReference type="RuleBase" id="RU003960"/>
    </source>
</evidence>
<keyword evidence="6" id="KW-0560">Oxidoreductase</keyword>
<sequence length="410" mass="43046">MAEHPAYPVGLRLNGRRVVVLGGGQVAQRRLPALIKAGADVLLVSPSATPSVEAMADAGEITWTRRRYEHGDLQNAWYALIATSDDEANNRASAEAEAHRVWCVRSDDAEAATAWTPATGRSEGVTVAVLSSDVHDRDPRRTAAIRDAVVEGLRDGSLVAPHLRTRIPGVALVGGGPGDPDLITVRGRRLLAAADVVIADRLGPRDLLDELPPHVEVIDAAKIPYGRFMAQEAINNALIEHAKQGKAVVRLKGGDPYVFGRGMEEAQALAEAGIACTVVPGISSSISVPSAAGIPVTHRGVAHEFTVVSGHVAPDDERSLVDWESLAKLRGTLVILMGVDKIGKIAEALITHGKAAGTPLALIQEGTTAAQRRVDATLGTVAEAVRTHEVKPPAVIVIGDVVTVGPEARA</sequence>
<dbReference type="InterPro" id="IPR014777">
    <property type="entry name" value="4pyrrole_Mease_sub1"/>
</dbReference>
<dbReference type="GO" id="GO:0009236">
    <property type="term" value="P:cobalamin biosynthetic process"/>
    <property type="evidence" value="ECO:0007669"/>
    <property type="project" value="UniProtKB-KW"/>
</dbReference>
<dbReference type="Pfam" id="PF00590">
    <property type="entry name" value="TP_methylase"/>
    <property type="match status" value="1"/>
</dbReference>
<dbReference type="InterPro" id="IPR000878">
    <property type="entry name" value="4pyrrol_Mease"/>
</dbReference>
<dbReference type="UniPathway" id="UPA00262">
    <property type="reaction ID" value="UER00222"/>
</dbReference>
<dbReference type="NCBIfam" id="NF004790">
    <property type="entry name" value="PRK06136.1"/>
    <property type="match status" value="1"/>
</dbReference>
<dbReference type="KEGG" id="salw:CP975_05895"/>
<dbReference type="Gene3D" id="3.40.1010.10">
    <property type="entry name" value="Cobalt-precorrin-4 Transmethylase, Domain 1"/>
    <property type="match status" value="1"/>
</dbReference>
<evidence type="ECO:0000313" key="15">
    <source>
        <dbReference type="EMBL" id="QEV17090.1"/>
    </source>
</evidence>
<keyword evidence="2" id="KW-0169">Cobalamin biosynthesis</keyword>
<dbReference type="PROSITE" id="PS00840">
    <property type="entry name" value="SUMT_2"/>
    <property type="match status" value="1"/>
</dbReference>
<dbReference type="GO" id="GO:0019354">
    <property type="term" value="P:siroheme biosynthetic process"/>
    <property type="evidence" value="ECO:0007669"/>
    <property type="project" value="UniProtKB-UniPathway"/>
</dbReference>
<evidence type="ECO:0000259" key="14">
    <source>
        <dbReference type="Pfam" id="PF00590"/>
    </source>
</evidence>
<dbReference type="GO" id="GO:0032259">
    <property type="term" value="P:methylation"/>
    <property type="evidence" value="ECO:0007669"/>
    <property type="project" value="UniProtKB-KW"/>
</dbReference>
<dbReference type="InterPro" id="IPR050161">
    <property type="entry name" value="Siro_Cobalamin_biosynth"/>
</dbReference>
<dbReference type="InterPro" id="IPR012409">
    <property type="entry name" value="Sirohaem_synth"/>
</dbReference>
<evidence type="ECO:0000256" key="7">
    <source>
        <dbReference type="ARBA" id="ARBA00023027"/>
    </source>
</evidence>
<evidence type="ECO:0000256" key="10">
    <source>
        <dbReference type="ARBA" id="ARBA00023268"/>
    </source>
</evidence>
<dbReference type="PANTHER" id="PTHR45790:SF3">
    <property type="entry name" value="S-ADENOSYL-L-METHIONINE-DEPENDENT UROPORPHYRINOGEN III METHYLTRANSFERASE, CHLOROPLASTIC"/>
    <property type="match status" value="1"/>
</dbReference>
<dbReference type="InterPro" id="IPR014776">
    <property type="entry name" value="4pyrrole_Mease_sub2"/>
</dbReference>
<evidence type="ECO:0000256" key="12">
    <source>
        <dbReference type="PIRSR" id="PIRSR036426-1"/>
    </source>
</evidence>
<dbReference type="GO" id="GO:0043115">
    <property type="term" value="F:precorrin-2 dehydrogenase activity"/>
    <property type="evidence" value="ECO:0007669"/>
    <property type="project" value="UniProtKB-EC"/>
</dbReference>
<accession>A0A5J6HF46</accession>
<dbReference type="OrthoDB" id="9815856at2"/>
<dbReference type="SUPFAM" id="SSF51735">
    <property type="entry name" value="NAD(P)-binding Rossmann-fold domains"/>
    <property type="match status" value="1"/>
</dbReference>
<dbReference type="Proteomes" id="UP000326553">
    <property type="component" value="Chromosome"/>
</dbReference>
<dbReference type="PIRSF" id="PIRSF036426">
    <property type="entry name" value="Sirohaem_synth"/>
    <property type="match status" value="1"/>
</dbReference>
<evidence type="ECO:0000256" key="8">
    <source>
        <dbReference type="ARBA" id="ARBA00023239"/>
    </source>
</evidence>
<dbReference type="PANTHER" id="PTHR45790">
    <property type="entry name" value="SIROHEME SYNTHASE-RELATED"/>
    <property type="match status" value="1"/>
</dbReference>
<feature type="active site" description="Proton donor" evidence="12">
    <location>
        <position position="222"/>
    </location>
</feature>
<keyword evidence="3 13" id="KW-0489">Methyltransferase</keyword>
<evidence type="ECO:0000256" key="1">
    <source>
        <dbReference type="ARBA" id="ARBA00005010"/>
    </source>
</evidence>
<evidence type="ECO:0000256" key="9">
    <source>
        <dbReference type="ARBA" id="ARBA00023244"/>
    </source>
</evidence>
<feature type="active site" description="Proton acceptor" evidence="12">
    <location>
        <position position="200"/>
    </location>
</feature>
<keyword evidence="16" id="KW-1185">Reference proteome</keyword>
<dbReference type="EC" id="2.1.1.107" evidence="15"/>
<dbReference type="NCBIfam" id="TIGR01469">
    <property type="entry name" value="cobA_cysG_Cterm"/>
    <property type="match status" value="1"/>
</dbReference>
<keyword evidence="4 13" id="KW-0808">Transferase</keyword>
<organism evidence="15 16">
    <name type="scientific">Streptomyces alboniger</name>
    <dbReference type="NCBI Taxonomy" id="132473"/>
    <lineage>
        <taxon>Bacteria</taxon>
        <taxon>Bacillati</taxon>
        <taxon>Actinomycetota</taxon>
        <taxon>Actinomycetes</taxon>
        <taxon>Kitasatosporales</taxon>
        <taxon>Streptomycetaceae</taxon>
        <taxon>Streptomyces</taxon>
        <taxon>Streptomyces aurantiacus group</taxon>
    </lineage>
</organism>
<name>A0A5J6HF46_STRAD</name>
<dbReference type="InterPro" id="IPR006367">
    <property type="entry name" value="Sirohaem_synthase_N"/>
</dbReference>
<dbReference type="SUPFAM" id="SSF53790">
    <property type="entry name" value="Tetrapyrrole methylase"/>
    <property type="match status" value="1"/>
</dbReference>
<dbReference type="InterPro" id="IPR003043">
    <property type="entry name" value="Uropor_MeTrfase_CS"/>
</dbReference>
<keyword evidence="7" id="KW-0520">NAD</keyword>
<dbReference type="Pfam" id="PF13241">
    <property type="entry name" value="NAD_binding_7"/>
    <property type="match status" value="1"/>
</dbReference>
<comment type="catalytic activity">
    <reaction evidence="11">
        <text>precorrin-2 + NAD(+) = sirohydrochlorin + NADH + 2 H(+)</text>
        <dbReference type="Rhea" id="RHEA:15613"/>
        <dbReference type="ChEBI" id="CHEBI:15378"/>
        <dbReference type="ChEBI" id="CHEBI:57540"/>
        <dbReference type="ChEBI" id="CHEBI:57945"/>
        <dbReference type="ChEBI" id="CHEBI:58351"/>
        <dbReference type="ChEBI" id="CHEBI:58827"/>
        <dbReference type="EC" id="1.3.1.76"/>
    </reaction>
</comment>
<dbReference type="InterPro" id="IPR006366">
    <property type="entry name" value="CobA/CysG_C"/>
</dbReference>
<dbReference type="GO" id="GO:0051266">
    <property type="term" value="F:sirohydrochlorin ferrochelatase activity"/>
    <property type="evidence" value="ECO:0007669"/>
    <property type="project" value="InterPro"/>
</dbReference>
<comment type="similarity">
    <text evidence="13">Belongs to the precorrin methyltransferase family.</text>
</comment>
<dbReference type="Gene3D" id="3.30.950.10">
    <property type="entry name" value="Methyltransferase, Cobalt-precorrin-4 Transmethylase, Domain 2"/>
    <property type="match status" value="1"/>
</dbReference>
<dbReference type="CDD" id="cd11642">
    <property type="entry name" value="SUMT"/>
    <property type="match status" value="1"/>
</dbReference>
<dbReference type="InterPro" id="IPR036291">
    <property type="entry name" value="NAD(P)-bd_dom_sf"/>
</dbReference>
<keyword evidence="8" id="KW-0456">Lyase</keyword>
<protein>
    <submittedName>
        <fullName evidence="15">Uroporphyrinogen-III C-methyltransferase</fullName>
        <ecNumber evidence="15">2.1.1.107</ecNumber>
    </submittedName>
</protein>
<evidence type="ECO:0000256" key="5">
    <source>
        <dbReference type="ARBA" id="ARBA00022691"/>
    </source>
</evidence>
<keyword evidence="5" id="KW-0949">S-adenosyl-L-methionine</keyword>